<dbReference type="Proteomes" id="UP000321947">
    <property type="component" value="Unassembled WGS sequence"/>
</dbReference>
<dbReference type="EMBL" id="SSTD01003373">
    <property type="protein sequence ID" value="TYK26566.1"/>
    <property type="molecule type" value="Genomic_DNA"/>
</dbReference>
<name>A0A5D3DS90_CUCMM</name>
<evidence type="ECO:0000313" key="1">
    <source>
        <dbReference type="EMBL" id="TYK26566.1"/>
    </source>
</evidence>
<reference evidence="1 2" key="1">
    <citation type="submission" date="2019-08" db="EMBL/GenBank/DDBJ databases">
        <title>Draft genome sequences of two oriental melons (Cucumis melo L. var makuwa).</title>
        <authorList>
            <person name="Kwon S.-Y."/>
        </authorList>
    </citation>
    <scope>NUCLEOTIDE SEQUENCE [LARGE SCALE GENOMIC DNA]</scope>
    <source>
        <strain evidence="2">cv. Chang Bougi</strain>
        <tissue evidence="1">Leaf</tissue>
    </source>
</reference>
<dbReference type="AlphaFoldDB" id="A0A5D3DS90"/>
<proteinExistence type="predicted"/>
<organism evidence="1 2">
    <name type="scientific">Cucumis melo var. makuwa</name>
    <name type="common">Oriental melon</name>
    <dbReference type="NCBI Taxonomy" id="1194695"/>
    <lineage>
        <taxon>Eukaryota</taxon>
        <taxon>Viridiplantae</taxon>
        <taxon>Streptophyta</taxon>
        <taxon>Embryophyta</taxon>
        <taxon>Tracheophyta</taxon>
        <taxon>Spermatophyta</taxon>
        <taxon>Magnoliopsida</taxon>
        <taxon>eudicotyledons</taxon>
        <taxon>Gunneridae</taxon>
        <taxon>Pentapetalae</taxon>
        <taxon>rosids</taxon>
        <taxon>fabids</taxon>
        <taxon>Cucurbitales</taxon>
        <taxon>Cucurbitaceae</taxon>
        <taxon>Benincaseae</taxon>
        <taxon>Cucumis</taxon>
    </lineage>
</organism>
<sequence length="238" mass="27032">MGAEEAAMEQEKLSCNNPRTVPITEAQFLSWKRQKDAEASAKRDETARKRAEDIALGAVQMNGRDLWIGATDNEVLAKNKGSEDKVLAKNKCINAFKVMFMKAISTLENSTLEARTIEVTLLPLRPYCRSLTFCTPIKPYALTLVVNGRPFRRLTCGSNFMVDIVLREQFSHDAINEMRTFIVDKGFKSPKSHDDVLFQEFVDCHASFFAYYIASTHLRHTLQPTRCTNDHHIEETVP</sequence>
<protein>
    <submittedName>
        <fullName evidence="1">Zinc finger CCCH domain-containing protein 15-like protein isoform X2</fullName>
    </submittedName>
</protein>
<comment type="caution">
    <text evidence="1">The sequence shown here is derived from an EMBL/GenBank/DDBJ whole genome shotgun (WGS) entry which is preliminary data.</text>
</comment>
<gene>
    <name evidence="1" type="ORF">E5676_scaffold313G001690</name>
</gene>
<accession>A0A5D3DS90</accession>
<evidence type="ECO:0000313" key="2">
    <source>
        <dbReference type="Proteomes" id="UP000321947"/>
    </source>
</evidence>